<dbReference type="AlphaFoldDB" id="A0ABD3H0G9"/>
<dbReference type="EMBL" id="JBJQOH010000006">
    <property type="protein sequence ID" value="KAL3684728.1"/>
    <property type="molecule type" value="Genomic_DNA"/>
</dbReference>
<keyword evidence="4" id="KW-1185">Reference proteome</keyword>
<feature type="compositionally biased region" description="Basic residues" evidence="1">
    <location>
        <begin position="322"/>
        <end position="337"/>
    </location>
</feature>
<dbReference type="Pfam" id="PF14111">
    <property type="entry name" value="DUF4283"/>
    <property type="match status" value="1"/>
</dbReference>
<comment type="caution">
    <text evidence="3">The sequence shown here is derived from an EMBL/GenBank/DDBJ whole genome shotgun (WGS) entry which is preliminary data.</text>
</comment>
<accession>A0ABD3H0G9</accession>
<feature type="domain" description="DUF4283" evidence="2">
    <location>
        <begin position="67"/>
        <end position="152"/>
    </location>
</feature>
<reference evidence="3 4" key="1">
    <citation type="submission" date="2024-09" db="EMBL/GenBank/DDBJ databases">
        <title>Chromosome-scale assembly of Riccia sorocarpa.</title>
        <authorList>
            <person name="Paukszto L."/>
        </authorList>
    </citation>
    <scope>NUCLEOTIDE SEQUENCE [LARGE SCALE GENOMIC DNA]</scope>
    <source>
        <strain evidence="3">LP-2024</strain>
        <tissue evidence="3">Aerial parts of the thallus</tissue>
    </source>
</reference>
<feature type="region of interest" description="Disordered" evidence="1">
    <location>
        <begin position="265"/>
        <end position="403"/>
    </location>
</feature>
<evidence type="ECO:0000313" key="4">
    <source>
        <dbReference type="Proteomes" id="UP001633002"/>
    </source>
</evidence>
<protein>
    <recommendedName>
        <fullName evidence="2">DUF4283 domain-containing protein</fullName>
    </recommendedName>
</protein>
<feature type="compositionally biased region" description="Polar residues" evidence="1">
    <location>
        <begin position="228"/>
        <end position="237"/>
    </location>
</feature>
<evidence type="ECO:0000313" key="3">
    <source>
        <dbReference type="EMBL" id="KAL3684728.1"/>
    </source>
</evidence>
<evidence type="ECO:0000259" key="2">
    <source>
        <dbReference type="Pfam" id="PF14111"/>
    </source>
</evidence>
<feature type="compositionally biased region" description="Polar residues" evidence="1">
    <location>
        <begin position="265"/>
        <end position="287"/>
    </location>
</feature>
<proteinExistence type="predicted"/>
<organism evidence="3 4">
    <name type="scientific">Riccia sorocarpa</name>
    <dbReference type="NCBI Taxonomy" id="122646"/>
    <lineage>
        <taxon>Eukaryota</taxon>
        <taxon>Viridiplantae</taxon>
        <taxon>Streptophyta</taxon>
        <taxon>Embryophyta</taxon>
        <taxon>Marchantiophyta</taxon>
        <taxon>Marchantiopsida</taxon>
        <taxon>Marchantiidae</taxon>
        <taxon>Marchantiales</taxon>
        <taxon>Ricciaceae</taxon>
        <taxon>Riccia</taxon>
    </lineage>
</organism>
<feature type="region of interest" description="Disordered" evidence="1">
    <location>
        <begin position="195"/>
        <end position="237"/>
    </location>
</feature>
<dbReference type="Proteomes" id="UP001633002">
    <property type="component" value="Unassembled WGS sequence"/>
</dbReference>
<evidence type="ECO:0000256" key="1">
    <source>
        <dbReference type="SAM" id="MobiDB-lite"/>
    </source>
</evidence>
<dbReference type="InterPro" id="IPR025558">
    <property type="entry name" value="DUF4283"/>
</dbReference>
<gene>
    <name evidence="3" type="ORF">R1sor_002750</name>
</gene>
<name>A0ABD3H0G9_9MARC</name>
<sequence length="403" mass="44569">MSELNSEKRADQAYMDNWRWLKRIRREVTSAFAKIPDLTVDPGAEDVIVEHHLNLEQQIRIHTRERRLEDCGVVFCTVDISPSRDAFIQWVYKEVENKVAVQVTHVKVLAPRHYLVILNSMVERDAVLAGGPYYMRRRMIYTTPWEPGFDTHKILAKKLAVWLDLLNVDPMVEDVAHELLETLGTVLQMAGVTESMEDGKAAEEEENDGFTEVPGKSKGKGKAVQEQGAASNPTNNNQFAVLAEQDGDNTSEKGEEVDKNQQANMNVDNNGEASTSQGTQPQTNPISIPSGEPSGATGGNLPDLNATPIPSRASPLGPQSKAQKKNIKKREKKKAAKAKQLESGQSEAEANAPAEHEDSSSSDDEDPKQNRLLKKSRGEKETMDAIPEWTGDSIADPPESIDH</sequence>